<dbReference type="PANTHER" id="PTHR20929:SF11">
    <property type="entry name" value="DYNEIN AXONEMAL INTERMEDIATE CHAIN 7"/>
    <property type="match status" value="1"/>
</dbReference>
<reference evidence="6" key="1">
    <citation type="submission" date="2025-08" db="UniProtKB">
        <authorList>
            <consortium name="RefSeq"/>
        </authorList>
    </citation>
    <scope>IDENTIFICATION</scope>
    <source>
        <strain evidence="6">15085-1641.00</strain>
        <tissue evidence="6">Whole body</tissue>
    </source>
</reference>
<dbReference type="Pfam" id="PF15927">
    <property type="entry name" value="Casc1_N"/>
    <property type="match status" value="1"/>
</dbReference>
<evidence type="ECO:0000256" key="1">
    <source>
        <dbReference type="ARBA" id="ARBA00024332"/>
    </source>
</evidence>
<keyword evidence="5" id="KW-1185">Reference proteome</keyword>
<dbReference type="InterPro" id="IPR022110">
    <property type="entry name" value="CASC1_C"/>
</dbReference>
<evidence type="ECO:0000259" key="4">
    <source>
        <dbReference type="Pfam" id="PF15927"/>
    </source>
</evidence>
<evidence type="ECO:0000313" key="5">
    <source>
        <dbReference type="Proteomes" id="UP000504633"/>
    </source>
</evidence>
<sequence>MVKGKGEESTGILISLQEMKEREKKYVQKLQEIKVSCNFIRESAIECHRLEEERSAVDHWDHYIRCDGLPRPYLPPEMRDFISKRRYYQHFFTNQSVDWTLSVDNRSILTQNIFRTDRTKETVKERLNEHIGEQYELDITMFLDTLNKIDRMLDTAIEMERVDFDRQLEIMETRHEIENEIDESFNRLTYRIIRMDGVFMDSDDGIVATWRYTCPRYSIDIWALRDVPIRFEEMLAPLMVAEMTATSVRVQMPLSVLHDCLTLRCIWTNFDNYTQYAKTFDLAIPEGHVEVDVNAGITDIEECLVNEWLMQLDVQKELLAVLLEKRETYEEIMRVIAERTERALKEKKNNDTSKKTKITIPKAPREALLVPAGMLPEPYPTFLEREQQQYLDLLNDLYNPINFKLPEDIVNLREYVLLGGLYLIHFVRRPLSTHYQMFNITLHEDGRALHIKHDIVADMYDPSYDSRLDPRATKIATKRSKMLIDEEKRHTHMLGDDELPYFFVTIHMARELCLWGTPIPCHYIDSMEDVVSDISLIEDKKESVVAKKKKSRTGTFSKQQQVVQVIEDPQLNQIQRVRNTTVNTFRPTLIALLRTSRKLQPGERQLAVENFNLLQRLDHKKIRQLERYCVPRILSSFKFPMEVREDLEQQSFDNRPKPKNMLIRRRSIDTEETVVIGDLDFDYEEQHAAERVYPVFEDLECMKYVEEDVDGYEFDKKSMYGLIDTLDNISTRYIARHLNIMSQADFSIKKAPKKAIVPNVDTRTGSGFVKTRSTVRTQSKHSVVHGSGMGSSNVTILGELSNRSIQTDEPEDHSAENEAESSQEPEVKAEKPKERVIRWTTKHIISHNFDREARTMNIKTDRLGIFGFAYKRYEHFPFRNWSLQPNEENNDEIILSVDTFYARVILYISAAGISGYVTDISLNYVAHPVKYLEIKTPISDYRELRRRFFEKGINIFAENDACFYIDNGYFSVKHMATEDHTYDAMALHCKLMKFYRCNWNCLASRRNLLLGMKNAKDPTDYTEVTMRITPDNATFVEVSELCSDDLDVIKLDYKNTWRNMSNYSDLHQAINSMNPSATELRNKDPQLLFQVKRMLNEIHVMSFS</sequence>
<dbReference type="RefSeq" id="XP_030079483.1">
    <property type="nucleotide sequence ID" value="XM_030223623.1"/>
</dbReference>
<gene>
    <name evidence="6" type="primary">LOC111592976</name>
</gene>
<feature type="domain" description="IC97/Casc1 N-terminal" evidence="4">
    <location>
        <begin position="19"/>
        <end position="222"/>
    </location>
</feature>
<dbReference type="Proteomes" id="UP000504633">
    <property type="component" value="Unplaced"/>
</dbReference>
<feature type="domain" description="CASC1 C-terminal" evidence="3">
    <location>
        <begin position="835"/>
        <end position="1056"/>
    </location>
</feature>
<evidence type="ECO:0000256" key="2">
    <source>
        <dbReference type="SAM" id="MobiDB-lite"/>
    </source>
</evidence>
<proteinExistence type="inferred from homology"/>
<dbReference type="Pfam" id="PF12366">
    <property type="entry name" value="Casc1_C"/>
    <property type="match status" value="1"/>
</dbReference>
<dbReference type="OrthoDB" id="7737418at2759"/>
<accession>A0A6J2SP52</accession>
<feature type="region of interest" description="Disordered" evidence="2">
    <location>
        <begin position="805"/>
        <end position="833"/>
    </location>
</feature>
<dbReference type="GO" id="GO:0048487">
    <property type="term" value="F:beta-tubulin binding"/>
    <property type="evidence" value="ECO:0007669"/>
    <property type="project" value="TreeGrafter"/>
</dbReference>
<protein>
    <submittedName>
        <fullName evidence="6">Uncharacterized protein LOC111592976 isoform X1</fullName>
    </submittedName>
</protein>
<dbReference type="InterPro" id="IPR023247">
    <property type="entry name" value="IC97/Dnai7-like"/>
</dbReference>
<evidence type="ECO:0000259" key="3">
    <source>
        <dbReference type="Pfam" id="PF12366"/>
    </source>
</evidence>
<dbReference type="InterPro" id="IPR031826">
    <property type="entry name" value="IC97/Casc1_N"/>
</dbReference>
<organism evidence="5 6">
    <name type="scientific">Drosophila hydei</name>
    <name type="common">Fruit fly</name>
    <dbReference type="NCBI Taxonomy" id="7224"/>
    <lineage>
        <taxon>Eukaryota</taxon>
        <taxon>Metazoa</taxon>
        <taxon>Ecdysozoa</taxon>
        <taxon>Arthropoda</taxon>
        <taxon>Hexapoda</taxon>
        <taxon>Insecta</taxon>
        <taxon>Pterygota</taxon>
        <taxon>Neoptera</taxon>
        <taxon>Endopterygota</taxon>
        <taxon>Diptera</taxon>
        <taxon>Brachycera</taxon>
        <taxon>Muscomorpha</taxon>
        <taxon>Ephydroidea</taxon>
        <taxon>Drosophilidae</taxon>
        <taxon>Drosophila</taxon>
    </lineage>
</organism>
<dbReference type="KEGG" id="dhe:111592976"/>
<dbReference type="PANTHER" id="PTHR20929">
    <property type="entry name" value="LUNG ADENOMA SUSCEPTIBILITY 1-RELATED"/>
    <property type="match status" value="1"/>
</dbReference>
<comment type="similarity">
    <text evidence="1">Belongs to the DNAI7 family.</text>
</comment>
<name>A0A6J2SP52_DROHY</name>
<dbReference type="GO" id="GO:0008017">
    <property type="term" value="F:microtubule binding"/>
    <property type="evidence" value="ECO:0007669"/>
    <property type="project" value="TreeGrafter"/>
</dbReference>
<dbReference type="GeneID" id="111592976"/>
<dbReference type="AlphaFoldDB" id="A0A6J2SP52"/>
<dbReference type="OMA" id="RMDGVYM"/>
<evidence type="ECO:0000313" key="6">
    <source>
        <dbReference type="RefSeq" id="XP_030079483.1"/>
    </source>
</evidence>